<dbReference type="Proteomes" id="UP000233249">
    <property type="component" value="Unassembled WGS sequence"/>
</dbReference>
<comment type="similarity">
    <text evidence="1">Belongs to the ATP-dependent AMP-binding enzyme family.</text>
</comment>
<comment type="caution">
    <text evidence="5">The sequence shown here is derived from an EMBL/GenBank/DDBJ whole genome shotgun (WGS) entry which is preliminary data.</text>
</comment>
<protein>
    <submittedName>
        <fullName evidence="5">Acyl-CoA synthetase</fullName>
    </submittedName>
</protein>
<dbReference type="SUPFAM" id="SSF56801">
    <property type="entry name" value="Acetyl-CoA synthetase-like"/>
    <property type="match status" value="1"/>
</dbReference>
<dbReference type="PROSITE" id="PS00455">
    <property type="entry name" value="AMP_BINDING"/>
    <property type="match status" value="1"/>
</dbReference>
<dbReference type="GO" id="GO:0016405">
    <property type="term" value="F:CoA-ligase activity"/>
    <property type="evidence" value="ECO:0007669"/>
    <property type="project" value="TreeGrafter"/>
</dbReference>
<dbReference type="OrthoDB" id="9803968at2"/>
<evidence type="ECO:0000256" key="1">
    <source>
        <dbReference type="ARBA" id="ARBA00006432"/>
    </source>
</evidence>
<evidence type="ECO:0000259" key="3">
    <source>
        <dbReference type="Pfam" id="PF00501"/>
    </source>
</evidence>
<evidence type="ECO:0000313" key="5">
    <source>
        <dbReference type="EMBL" id="PKF68125.1"/>
    </source>
</evidence>
<feature type="domain" description="AMP-binding enzyme C-terminal" evidence="4">
    <location>
        <begin position="419"/>
        <end position="493"/>
    </location>
</feature>
<feature type="domain" description="AMP-dependent synthetase/ligase" evidence="3">
    <location>
        <begin position="28"/>
        <end position="368"/>
    </location>
</feature>
<proteinExistence type="inferred from homology"/>
<dbReference type="PANTHER" id="PTHR24096">
    <property type="entry name" value="LONG-CHAIN-FATTY-ACID--COA LIGASE"/>
    <property type="match status" value="1"/>
</dbReference>
<evidence type="ECO:0000313" key="6">
    <source>
        <dbReference type="Proteomes" id="UP000233249"/>
    </source>
</evidence>
<dbReference type="PANTHER" id="PTHR24096:SF149">
    <property type="entry name" value="AMP-BINDING DOMAIN-CONTAINING PROTEIN-RELATED"/>
    <property type="match status" value="1"/>
</dbReference>
<gene>
    <name evidence="5" type="ORF">CXB45_08550</name>
</gene>
<dbReference type="EMBL" id="PJAF01000026">
    <property type="protein sequence ID" value="PKF68125.1"/>
    <property type="molecule type" value="Genomic_DNA"/>
</dbReference>
<accession>A0A2N0X603</accession>
<evidence type="ECO:0000259" key="4">
    <source>
        <dbReference type="Pfam" id="PF13193"/>
    </source>
</evidence>
<dbReference type="Pfam" id="PF00501">
    <property type="entry name" value="AMP-binding"/>
    <property type="match status" value="1"/>
</dbReference>
<dbReference type="AlphaFoldDB" id="A0A2N0X603"/>
<dbReference type="Pfam" id="PF13193">
    <property type="entry name" value="AMP-binding_C"/>
    <property type="match status" value="1"/>
</dbReference>
<keyword evidence="2" id="KW-0436">Ligase</keyword>
<dbReference type="Gene3D" id="3.30.300.30">
    <property type="match status" value="1"/>
</dbReference>
<name>A0A2N0X603_9CORY</name>
<dbReference type="Gene3D" id="3.40.50.12780">
    <property type="entry name" value="N-terminal domain of ligase-like"/>
    <property type="match status" value="1"/>
</dbReference>
<dbReference type="InterPro" id="IPR025110">
    <property type="entry name" value="AMP-bd_C"/>
</dbReference>
<evidence type="ECO:0000256" key="2">
    <source>
        <dbReference type="ARBA" id="ARBA00022598"/>
    </source>
</evidence>
<dbReference type="InterPro" id="IPR045851">
    <property type="entry name" value="AMP-bd_C_sf"/>
</dbReference>
<reference evidence="5 6" key="1">
    <citation type="submission" date="2017-12" db="EMBL/GenBank/DDBJ databases">
        <title>Corynebacterium mastitidis 16-1433 Genome.</title>
        <authorList>
            <person name="Gulvik C.A."/>
        </authorList>
    </citation>
    <scope>NUCLEOTIDE SEQUENCE [LARGE SCALE GENOMIC DNA]</scope>
    <source>
        <strain evidence="5 6">16-1433</strain>
    </source>
</reference>
<sequence>MFMSPSYPPSCSLYERVFGDLSSSETRRLAITEVDTGARITYGELRERVEAFAGYLAARGIGPGDVVALQLPSSIDFAVAFYGVLRAGATATPVGMLLNREDTAGIVAQSGAVALLGALDHGIVCTPVGRDVVFLPRATLAKAYRDRLSAPHVRVDPDALACIPFSSGTTGAAKGVKLSHRNLVSNIFQARQRVEELGLTDASRVLAPLPFSHIYGLTILLTLSLVQRAHIFTMARFELPLFLDAHQRHGITFTFIAPPIAVALAKHPAVDAVDMSSLRVLVSAAATLDSQLALAVERRLGARVVQGYGMTEASPIVTMGSLDLTDRGSIGHPLPLTECRLVDPETLESHPTRGELLIRGPQVMQGYLNNPEATATTLLPDGWMRTGDIVERGEYGELYVVDRAKEVIKYKGYQVAPSELEALLLTREDVADAAVVGAYREGLEIPRAFVVAAGSRSLDPEEIMEWVARRVTPYKKIRRVDVVDAIPKSATGKILRRELREVPLPD</sequence>
<organism evidence="5 6">
    <name type="scientific">Corynebacterium mastitidis</name>
    <dbReference type="NCBI Taxonomy" id="161890"/>
    <lineage>
        <taxon>Bacteria</taxon>
        <taxon>Bacillati</taxon>
        <taxon>Actinomycetota</taxon>
        <taxon>Actinomycetes</taxon>
        <taxon>Mycobacteriales</taxon>
        <taxon>Corynebacteriaceae</taxon>
        <taxon>Corynebacterium</taxon>
    </lineage>
</organism>
<dbReference type="InterPro" id="IPR042099">
    <property type="entry name" value="ANL_N_sf"/>
</dbReference>
<dbReference type="InterPro" id="IPR020845">
    <property type="entry name" value="AMP-binding_CS"/>
</dbReference>
<dbReference type="InterPro" id="IPR000873">
    <property type="entry name" value="AMP-dep_synth/lig_dom"/>
</dbReference>